<sequence>MEKGQQVDDTWVLVEIVSLITNVERQRLRELSYADLEEFYERVIVKQKRNPTFCENNETVRK</sequence>
<evidence type="ECO:0000313" key="2">
    <source>
        <dbReference type="Proteomes" id="UP000518829"/>
    </source>
</evidence>
<dbReference type="InterPro" id="IPR049615">
    <property type="entry name" value="BH0509-like"/>
</dbReference>
<comment type="caution">
    <text evidence="1">The sequence shown here is derived from an EMBL/GenBank/DDBJ whole genome shotgun (WGS) entry which is preliminary data.</text>
</comment>
<dbReference type="NCBIfam" id="NF033562">
    <property type="entry name" value="BH0509_fam"/>
    <property type="match status" value="1"/>
</dbReference>
<dbReference type="Proteomes" id="UP000518829">
    <property type="component" value="Unassembled WGS sequence"/>
</dbReference>
<dbReference type="EMBL" id="JAARPH010000004">
    <property type="protein sequence ID" value="MBC1376238.1"/>
    <property type="molecule type" value="Genomic_DNA"/>
</dbReference>
<accession>A0ABR6SPZ0</accession>
<keyword evidence="2" id="KW-1185">Reference proteome</keyword>
<evidence type="ECO:0000313" key="1">
    <source>
        <dbReference type="EMBL" id="MBC1376238.1"/>
    </source>
</evidence>
<gene>
    <name evidence="1" type="ORF">HB839_11950</name>
</gene>
<organism evidence="1 2">
    <name type="scientific">Listeria farberi</name>
    <dbReference type="NCBI Taxonomy" id="2713500"/>
    <lineage>
        <taxon>Bacteria</taxon>
        <taxon>Bacillati</taxon>
        <taxon>Bacillota</taxon>
        <taxon>Bacilli</taxon>
        <taxon>Bacillales</taxon>
        <taxon>Listeriaceae</taxon>
        <taxon>Listeria</taxon>
    </lineage>
</organism>
<proteinExistence type="predicted"/>
<protein>
    <submittedName>
        <fullName evidence="1">BH0509 family protein</fullName>
    </submittedName>
</protein>
<name>A0ABR6SPZ0_9LIST</name>
<reference evidence="1 2" key="1">
    <citation type="submission" date="2020-03" db="EMBL/GenBank/DDBJ databases">
        <title>Soil Listeria distribution.</title>
        <authorList>
            <person name="Liao J."/>
            <person name="Wiedmann M."/>
        </authorList>
    </citation>
    <scope>NUCLEOTIDE SEQUENCE [LARGE SCALE GENOMIC DNA]</scope>
    <source>
        <strain evidence="1 2">FSL L7-1699</strain>
    </source>
</reference>